<reference evidence="2" key="1">
    <citation type="submission" date="2021-10" db="EMBL/GenBank/DDBJ databases">
        <title>Melipona bicolor Genome sequencing and assembly.</title>
        <authorList>
            <person name="Araujo N.S."/>
            <person name="Arias M.C."/>
        </authorList>
    </citation>
    <scope>NUCLEOTIDE SEQUENCE</scope>
    <source>
        <strain evidence="2">USP_2M_L1-L4_2017</strain>
        <tissue evidence="2">Whole body</tissue>
    </source>
</reference>
<sequence length="1725" mass="197814">MRRREKTARSEISSRGRKQVDEDAWREPLEAISINDDEWWCMVTMMVETITEHSRFVSLFNAAAEEGKRKAIYSLSYHRMLASVRALSKQSLDKCPAIQGVCHYASKVLNEENYYEALPSWLMARIIKYLIYRAREESIGIVKRLADLEREIDEEYWIMQTVADSGQSDTRRYDRKANTKLRKRGEEWRDAVYVDDAPINGPNLYVILSCFHDPDLPQQLINAGVPLRCLMRIKRPGERLARGGDVETRPGKLYFLEEYSARVLKLYNFWTKLEERSRDPVANPELADVGFLVLSPPRLDEESKDDDETLKKDTYDRVSCILYDFYDLYRQHGNYLRSMRVEGGMEADGSTTGRANTQVYETLLDGFPTECVSVPLILFAILTQVEANERGTTESSAVTGTRENTRVIVILNLDAILKRNFNRTCRTKQHDVETETTNKSSAVPLAFEEKIKSLDIKYNLEGEERGIDHDGRTVSDIKLILHEDSLLEAIRLLDDSAIQGVIANPTDLIDNILPIFRHPVIVDFFQKHGTSEGKSNEYTRHIDNIRRYFDGEVSDEEVRHHLHVLMFDGMMSRLNEFDTMETETSGVINDATTKGEEVSVQESPEASLERSKSLPSFSAKRTRELRFLSDGNIDYGRMVPEIVRCSPLFDLIDPRELLAPGYLARNVFEARAADRARPEDFTDVQLLPEAIFLQFVHRCLAAFDRLAPRYFEPTDSLLLCFYNDRRVDRVHEEERTSSIRTPVRLRDFCEYVVPEERDWLRREEELHRLRTVESVERLMRRSSEIYEETMLFCDEDFVLPGTLKARDLQARRKGGLQDDVSSNTTTEKTSEKTTEKGKKKKRLSKGGKKKNDKSSSPRKSVDVETSSLITGKVSPGPPPDGAEREPVYDFVGYDLGRLRVQVTNRRRTFRSVDDTLVRVEVDDWLYKAKHLRITVTIRGHSLRLSRRIDDPETDEMFHLTSRLGIILAFQKLSSPRASTNRFHTWQDTIVEHRISWPTGLLIESVVGDGPDNPYYIRQSYTSRGYVNSEDDREICRKFLRNGTILKYLHDGRVIVLRPNGVIVTCTAFEKLGVKRGRNYDHQARDGSGDRPKETKVPFKTRRKPMSGLKSSLFETGEGDLASAQRNLTTNLDVPSATDNTVKVSRYTVLNDDGRVYEVVDDLVVSEHHRLLVRTASDYEVDEKFTRRADGTNVLLNSNGELIVRFPAPVADGTRITTGYTIEKEPVMCDWTEEEVLLYFATDEQRSRADRSLSNPEYVDEARTSSSSSYEEKINELLIRDSFVSVLLTCRAEHKNYAAVSYDQSAVNCTLSMPDDLRVSISRRGHYEVSMADGVNLKIDEDSLSFKGNTCTTCGSQSTSKYNFSPFDSSAVIFTTTDVFGSVFEVTSDGKTHYSRGTLKCQKISSTGVVTCEEAFEEDVQTPCNHETLRFENDRVDCRLFAINRDLTAYEYVHRFTRNEIELTSVFDKEISAILYGSPRRPALRRLITFEPVGSESRLKNMLSFPDCQVKPTNYDRRDMPRSTYSTPYDWLFPFGRNGNGIWKNIHELPLMGDVEALPELLSVRILRGFKEPGGNAVIDLQRALGRYWTSLVRDDLQSRSSVDQEKKLVQEKTKTAYDRLEDSLHALSLGTRKTIDVETYKIGLERQWQTKKSNGPRKSMKHDEFLGHKALEMEELEWYKRCMKEKFILPYFQNIAGTCFLWVIDCINNALSVSVIGSSGEISDC</sequence>
<organism evidence="2 3">
    <name type="scientific">Melipona bicolor</name>
    <dbReference type="NCBI Taxonomy" id="60889"/>
    <lineage>
        <taxon>Eukaryota</taxon>
        <taxon>Metazoa</taxon>
        <taxon>Ecdysozoa</taxon>
        <taxon>Arthropoda</taxon>
        <taxon>Hexapoda</taxon>
        <taxon>Insecta</taxon>
        <taxon>Pterygota</taxon>
        <taxon>Neoptera</taxon>
        <taxon>Endopterygota</taxon>
        <taxon>Hymenoptera</taxon>
        <taxon>Apocrita</taxon>
        <taxon>Aculeata</taxon>
        <taxon>Apoidea</taxon>
        <taxon>Anthophila</taxon>
        <taxon>Apidae</taxon>
        <taxon>Melipona</taxon>
    </lineage>
</organism>
<dbReference type="EMBL" id="JAHYIQ010000001">
    <property type="protein sequence ID" value="KAK1137881.1"/>
    <property type="molecule type" value="Genomic_DNA"/>
</dbReference>
<dbReference type="GO" id="GO:1990716">
    <property type="term" value="C:axonemal central apparatus"/>
    <property type="evidence" value="ECO:0007669"/>
    <property type="project" value="TreeGrafter"/>
</dbReference>
<dbReference type="GO" id="GO:0003351">
    <property type="term" value="P:epithelial cilium movement involved in extracellular fluid movement"/>
    <property type="evidence" value="ECO:0007669"/>
    <property type="project" value="TreeGrafter"/>
</dbReference>
<protein>
    <recommendedName>
        <fullName evidence="4">Sperm-associated antigen 17</fullName>
    </recommendedName>
</protein>
<evidence type="ECO:0000313" key="2">
    <source>
        <dbReference type="EMBL" id="KAK1137881.1"/>
    </source>
</evidence>
<feature type="compositionally biased region" description="Basic and acidic residues" evidence="1">
    <location>
        <begin position="852"/>
        <end position="862"/>
    </location>
</feature>
<dbReference type="PANTHER" id="PTHR21963">
    <property type="entry name" value="PF6"/>
    <property type="match status" value="1"/>
</dbReference>
<proteinExistence type="predicted"/>
<feature type="region of interest" description="Disordered" evidence="1">
    <location>
        <begin position="592"/>
        <end position="613"/>
    </location>
</feature>
<keyword evidence="3" id="KW-1185">Reference proteome</keyword>
<dbReference type="PANTHER" id="PTHR21963:SF1">
    <property type="entry name" value="SPERM-ASSOCIATED ANTIGEN 17"/>
    <property type="match status" value="1"/>
</dbReference>
<feature type="compositionally biased region" description="Basic residues" evidence="1">
    <location>
        <begin position="837"/>
        <end position="851"/>
    </location>
</feature>
<evidence type="ECO:0000256" key="1">
    <source>
        <dbReference type="SAM" id="MobiDB-lite"/>
    </source>
</evidence>
<dbReference type="GO" id="GO:0005576">
    <property type="term" value="C:extracellular region"/>
    <property type="evidence" value="ECO:0007669"/>
    <property type="project" value="GOC"/>
</dbReference>
<comment type="caution">
    <text evidence="2">The sequence shown here is derived from an EMBL/GenBank/DDBJ whole genome shotgun (WGS) entry which is preliminary data.</text>
</comment>
<evidence type="ECO:0000313" key="3">
    <source>
        <dbReference type="Proteomes" id="UP001177670"/>
    </source>
</evidence>
<dbReference type="Proteomes" id="UP001177670">
    <property type="component" value="Unassembled WGS sequence"/>
</dbReference>
<feature type="region of interest" description="Disordered" evidence="1">
    <location>
        <begin position="810"/>
        <end position="886"/>
    </location>
</feature>
<feature type="region of interest" description="Disordered" evidence="1">
    <location>
        <begin position="1079"/>
        <end position="1098"/>
    </location>
</feature>
<accession>A0AA40GHF2</accession>
<evidence type="ECO:0008006" key="4">
    <source>
        <dbReference type="Google" id="ProtNLM"/>
    </source>
</evidence>
<dbReference type="InterPro" id="IPR026173">
    <property type="entry name" value="SPAG17"/>
</dbReference>
<gene>
    <name evidence="2" type="ORF">K0M31_002375</name>
</gene>
<name>A0AA40GHF2_9HYME</name>
<feature type="compositionally biased region" description="Basic and acidic residues" evidence="1">
    <location>
        <begin position="1079"/>
        <end position="1096"/>
    </location>
</feature>
<dbReference type="GO" id="GO:1904158">
    <property type="term" value="P:axonemal central apparatus assembly"/>
    <property type="evidence" value="ECO:0007669"/>
    <property type="project" value="TreeGrafter"/>
</dbReference>